<evidence type="ECO:0000313" key="4">
    <source>
        <dbReference type="EMBL" id="KAH8705539.1"/>
    </source>
</evidence>
<keyword evidence="5" id="KW-1185">Reference proteome</keyword>
<dbReference type="Pfam" id="PF00561">
    <property type="entry name" value="Abhydrolase_1"/>
    <property type="match status" value="1"/>
</dbReference>
<evidence type="ECO:0000313" key="5">
    <source>
        <dbReference type="Proteomes" id="UP001201262"/>
    </source>
</evidence>
<comment type="similarity">
    <text evidence="2">Belongs to the AB hydrolase superfamily. Epoxide hydrolase family.</text>
</comment>
<dbReference type="InterPro" id="IPR000639">
    <property type="entry name" value="Epox_hydrolase-like"/>
</dbReference>
<feature type="domain" description="AB hydrolase-1" evidence="3">
    <location>
        <begin position="23"/>
        <end position="277"/>
    </location>
</feature>
<dbReference type="SUPFAM" id="SSF53474">
    <property type="entry name" value="alpha/beta-Hydrolases"/>
    <property type="match status" value="1"/>
</dbReference>
<dbReference type="InterPro" id="IPR029058">
    <property type="entry name" value="AB_hydrolase_fold"/>
</dbReference>
<dbReference type="PANTHER" id="PTHR43329">
    <property type="entry name" value="EPOXIDE HYDROLASE"/>
    <property type="match status" value="1"/>
</dbReference>
<sequence>MAWQIKHLSQGIRAITGGSSGTLVILIPGWPQTAEAYSSIFPHLAKSHRFVALDPPGLGDSAAPAANKYDTASVSTILAEALHSSDLVSHTESDIEGYRYHLVGHDIGGWIVYPWAAQYAARVRSLTILDAAVPGLLPPAPYPLPYDANVKLWQFSFNALPELPEALTQGRARELLSWLFKYKTAHPEKFPRENLEHYIRSYARPGAMSRGFEYYRAVSTSAKQNVEFAKTPLPILVLAVGGAGGVGERITQMVQGIAENVQGGAIEDCGHFVMEEQPGIVAERVLGFFAQT</sequence>
<name>A0AAD4L1Q5_9EURO</name>
<gene>
    <name evidence="4" type="ORF">BGW36DRAFT_422093</name>
</gene>
<evidence type="ECO:0000259" key="3">
    <source>
        <dbReference type="Pfam" id="PF00561"/>
    </source>
</evidence>
<organism evidence="4 5">
    <name type="scientific">Talaromyces proteolyticus</name>
    <dbReference type="NCBI Taxonomy" id="1131652"/>
    <lineage>
        <taxon>Eukaryota</taxon>
        <taxon>Fungi</taxon>
        <taxon>Dikarya</taxon>
        <taxon>Ascomycota</taxon>
        <taxon>Pezizomycotina</taxon>
        <taxon>Eurotiomycetes</taxon>
        <taxon>Eurotiomycetidae</taxon>
        <taxon>Eurotiales</taxon>
        <taxon>Trichocomaceae</taxon>
        <taxon>Talaromyces</taxon>
        <taxon>Talaromyces sect. Bacilispori</taxon>
    </lineage>
</organism>
<dbReference type="GeneID" id="70249943"/>
<dbReference type="Gene3D" id="3.40.50.1820">
    <property type="entry name" value="alpha/beta hydrolase"/>
    <property type="match status" value="1"/>
</dbReference>
<dbReference type="AlphaFoldDB" id="A0AAD4L1Q5"/>
<evidence type="ECO:0000256" key="1">
    <source>
        <dbReference type="ARBA" id="ARBA00022801"/>
    </source>
</evidence>
<proteinExistence type="inferred from homology"/>
<dbReference type="GO" id="GO:0016787">
    <property type="term" value="F:hydrolase activity"/>
    <property type="evidence" value="ECO:0007669"/>
    <property type="project" value="UniProtKB-KW"/>
</dbReference>
<dbReference type="EMBL" id="JAJTJA010000001">
    <property type="protein sequence ID" value="KAH8705539.1"/>
    <property type="molecule type" value="Genomic_DNA"/>
</dbReference>
<dbReference type="Proteomes" id="UP001201262">
    <property type="component" value="Unassembled WGS sequence"/>
</dbReference>
<dbReference type="InterPro" id="IPR000073">
    <property type="entry name" value="AB_hydrolase_1"/>
</dbReference>
<reference evidence="4" key="1">
    <citation type="submission" date="2021-12" db="EMBL/GenBank/DDBJ databases">
        <title>Convergent genome expansion in fungi linked to evolution of root-endophyte symbiosis.</title>
        <authorList>
            <consortium name="DOE Joint Genome Institute"/>
            <person name="Ke Y.-H."/>
            <person name="Bonito G."/>
            <person name="Liao H.-L."/>
            <person name="Looney B."/>
            <person name="Rojas-Flechas A."/>
            <person name="Nash J."/>
            <person name="Hameed K."/>
            <person name="Schadt C."/>
            <person name="Martin F."/>
            <person name="Crous P.W."/>
            <person name="Miettinen O."/>
            <person name="Magnuson J.K."/>
            <person name="Labbe J."/>
            <person name="Jacobson D."/>
            <person name="Doktycz M.J."/>
            <person name="Veneault-Fourrey C."/>
            <person name="Kuo A."/>
            <person name="Mondo S."/>
            <person name="Calhoun S."/>
            <person name="Riley R."/>
            <person name="Ohm R."/>
            <person name="LaButti K."/>
            <person name="Andreopoulos B."/>
            <person name="Pangilinan J."/>
            <person name="Nolan M."/>
            <person name="Tritt A."/>
            <person name="Clum A."/>
            <person name="Lipzen A."/>
            <person name="Daum C."/>
            <person name="Barry K."/>
            <person name="Grigoriev I.V."/>
            <person name="Vilgalys R."/>
        </authorList>
    </citation>
    <scope>NUCLEOTIDE SEQUENCE</scope>
    <source>
        <strain evidence="4">PMI_201</strain>
    </source>
</reference>
<evidence type="ECO:0000256" key="2">
    <source>
        <dbReference type="ARBA" id="ARBA00038334"/>
    </source>
</evidence>
<comment type="caution">
    <text evidence="4">The sequence shown here is derived from an EMBL/GenBank/DDBJ whole genome shotgun (WGS) entry which is preliminary data.</text>
</comment>
<keyword evidence="1 4" id="KW-0378">Hydrolase</keyword>
<protein>
    <submittedName>
        <fullName evidence="4">Alpha/Beta hydrolase protein</fullName>
    </submittedName>
</protein>
<accession>A0AAD4L1Q5</accession>
<dbReference type="PRINTS" id="PR00412">
    <property type="entry name" value="EPOXHYDRLASE"/>
</dbReference>
<dbReference type="RefSeq" id="XP_046078160.1">
    <property type="nucleotide sequence ID" value="XM_046219656.1"/>
</dbReference>